<name>X1QDY2_9ZZZZ</name>
<evidence type="ECO:0000256" key="1">
    <source>
        <dbReference type="SAM" id="Phobius"/>
    </source>
</evidence>
<evidence type="ECO:0000259" key="2">
    <source>
        <dbReference type="Pfam" id="PF12704"/>
    </source>
</evidence>
<dbReference type="InterPro" id="IPR025857">
    <property type="entry name" value="MacB_PCD"/>
</dbReference>
<feature type="domain" description="MacB-like periplasmic core" evidence="2">
    <location>
        <begin position="21"/>
        <end position="247"/>
    </location>
</feature>
<dbReference type="PANTHER" id="PTHR30572:SF4">
    <property type="entry name" value="ABC TRANSPORTER PERMEASE YTRF"/>
    <property type="match status" value="1"/>
</dbReference>
<dbReference type="PANTHER" id="PTHR30572">
    <property type="entry name" value="MEMBRANE COMPONENT OF TRANSPORTER-RELATED"/>
    <property type="match status" value="1"/>
</dbReference>
<gene>
    <name evidence="3" type="ORF">S06H3_52081</name>
</gene>
<dbReference type="AlphaFoldDB" id="X1QDY2"/>
<dbReference type="GO" id="GO:0005886">
    <property type="term" value="C:plasma membrane"/>
    <property type="evidence" value="ECO:0007669"/>
    <property type="project" value="TreeGrafter"/>
</dbReference>
<feature type="transmembrane region" description="Helical" evidence="1">
    <location>
        <begin position="21"/>
        <end position="41"/>
    </location>
</feature>
<keyword evidence="1" id="KW-0472">Membrane</keyword>
<feature type="non-terminal residue" evidence="3">
    <location>
        <position position="248"/>
    </location>
</feature>
<dbReference type="GO" id="GO:0022857">
    <property type="term" value="F:transmembrane transporter activity"/>
    <property type="evidence" value="ECO:0007669"/>
    <property type="project" value="TreeGrafter"/>
</dbReference>
<sequence>MKFIEFFSIAIKSLLGNKLRSILTMLGMIIGVGAVIVLMSVGQGLQNYITSTFEEMGSNLLFVTPANPDAPGITAMAPGMAAASLTMDDAEAMRDIRSVIAVNPTNENFVKLIAGNESVSVVIEGTTPEFQQLYEFDIASGRYISEIDIARRDMVVVLGSKTAEDLFGSNDPVGQQVKMRDKRFTVIGVLEPRGMSSFGFSWDEMVITPITTFQVRLFPQTTSSGEDAVQSIVVQAASAEVMDEITED</sequence>
<dbReference type="Pfam" id="PF12704">
    <property type="entry name" value="MacB_PCD"/>
    <property type="match status" value="1"/>
</dbReference>
<accession>X1QDY2</accession>
<keyword evidence="1" id="KW-1133">Transmembrane helix</keyword>
<dbReference type="InterPro" id="IPR050250">
    <property type="entry name" value="Macrolide_Exporter_MacB"/>
</dbReference>
<protein>
    <recommendedName>
        <fullName evidence="2">MacB-like periplasmic core domain-containing protein</fullName>
    </recommendedName>
</protein>
<proteinExistence type="predicted"/>
<reference evidence="3" key="1">
    <citation type="journal article" date="2014" name="Front. Microbiol.">
        <title>High frequency of phylogenetically diverse reductive dehalogenase-homologous genes in deep subseafloor sedimentary metagenomes.</title>
        <authorList>
            <person name="Kawai M."/>
            <person name="Futagami T."/>
            <person name="Toyoda A."/>
            <person name="Takaki Y."/>
            <person name="Nishi S."/>
            <person name="Hori S."/>
            <person name="Arai W."/>
            <person name="Tsubouchi T."/>
            <person name="Morono Y."/>
            <person name="Uchiyama I."/>
            <person name="Ito T."/>
            <person name="Fujiyama A."/>
            <person name="Inagaki F."/>
            <person name="Takami H."/>
        </authorList>
    </citation>
    <scope>NUCLEOTIDE SEQUENCE</scope>
    <source>
        <strain evidence="3">Expedition CK06-06</strain>
    </source>
</reference>
<comment type="caution">
    <text evidence="3">The sequence shown here is derived from an EMBL/GenBank/DDBJ whole genome shotgun (WGS) entry which is preliminary data.</text>
</comment>
<dbReference type="EMBL" id="BARV01033093">
    <property type="protein sequence ID" value="GAI41459.1"/>
    <property type="molecule type" value="Genomic_DNA"/>
</dbReference>
<evidence type="ECO:0000313" key="3">
    <source>
        <dbReference type="EMBL" id="GAI41459.1"/>
    </source>
</evidence>
<keyword evidence="1" id="KW-0812">Transmembrane</keyword>
<organism evidence="3">
    <name type="scientific">marine sediment metagenome</name>
    <dbReference type="NCBI Taxonomy" id="412755"/>
    <lineage>
        <taxon>unclassified sequences</taxon>
        <taxon>metagenomes</taxon>
        <taxon>ecological metagenomes</taxon>
    </lineage>
</organism>